<comment type="caution">
    <text evidence="1">The sequence shown here is derived from an EMBL/GenBank/DDBJ whole genome shotgun (WGS) entry which is preliminary data.</text>
</comment>
<dbReference type="Pfam" id="PF11863">
    <property type="entry name" value="DUF3383"/>
    <property type="match status" value="1"/>
</dbReference>
<dbReference type="AlphaFoldDB" id="A0ABD5IQW3"/>
<accession>A0ABD5IQW3</accession>
<proteinExistence type="predicted"/>
<organism evidence="1 2">
    <name type="scientific">Anoxybacteroides rupiense</name>
    <dbReference type="NCBI Taxonomy" id="311460"/>
    <lineage>
        <taxon>Bacteria</taxon>
        <taxon>Bacillati</taxon>
        <taxon>Bacillota</taxon>
        <taxon>Bacilli</taxon>
        <taxon>Bacillales</taxon>
        <taxon>Anoxybacillaceae</taxon>
        <taxon>Anoxybacteroides</taxon>
    </lineage>
</organism>
<name>A0ABD5IQW3_9BACL</name>
<dbReference type="InterPro" id="IPR021808">
    <property type="entry name" value="DUF3383"/>
</dbReference>
<dbReference type="EMBL" id="JARTLI010000002">
    <property type="protein sequence ID" value="MED5050658.1"/>
    <property type="molecule type" value="Genomic_DNA"/>
</dbReference>
<evidence type="ECO:0000313" key="2">
    <source>
        <dbReference type="Proteomes" id="UP001339962"/>
    </source>
</evidence>
<sequence>MGNRYVDVTITRQTKPVSEKGFGTPLVLATSKNLAYKVYTDIDQVTADFATTTEEYKLLACMFEQDPRPSEIAVYGVQYSSETGDPADLTSALDTLIAMGRNDFYYLLSVEQGDDEIAALAQWIRTKDKIYAASTSSTTLYQTLKGLYDNVFLLVHDQPRQYPAEGLVALLAPLEIGSYTWTFKMIRNIDPATYDDDQIDDIHSNNACTYISESGVNITSHGVATSGEYIDVVQSTHFIKSSMAKAVFELLAKTPKIPYTDTGIALVVAEIDKVLKQAFKQGIIADENGEPLYSITVPKRDEIPANTRAQRVLPDIEWTAIIAGAVEKVEIKGTLAV</sequence>
<gene>
    <name evidence="1" type="ORF">P9850_02075</name>
</gene>
<reference evidence="1 2" key="1">
    <citation type="submission" date="2023-03" db="EMBL/GenBank/DDBJ databases">
        <title>Bacillus Genome Sequencing.</title>
        <authorList>
            <person name="Dunlap C."/>
        </authorList>
    </citation>
    <scope>NUCLEOTIDE SEQUENCE [LARGE SCALE GENOMIC DNA]</scope>
    <source>
        <strain evidence="1 2">NRS-38</strain>
    </source>
</reference>
<evidence type="ECO:0000313" key="1">
    <source>
        <dbReference type="EMBL" id="MED5050658.1"/>
    </source>
</evidence>
<dbReference type="RefSeq" id="WP_328216863.1">
    <property type="nucleotide sequence ID" value="NZ_JARTLI010000002.1"/>
</dbReference>
<protein>
    <submittedName>
        <fullName evidence="1">DUF3383 family protein</fullName>
    </submittedName>
</protein>
<dbReference type="Proteomes" id="UP001339962">
    <property type="component" value="Unassembled WGS sequence"/>
</dbReference>